<feature type="transmembrane region" description="Helical" evidence="1">
    <location>
        <begin position="12"/>
        <end position="29"/>
    </location>
</feature>
<feature type="transmembrane region" description="Helical" evidence="1">
    <location>
        <begin position="89"/>
        <end position="108"/>
    </location>
</feature>
<keyword evidence="1" id="KW-1133">Transmembrane helix</keyword>
<evidence type="ECO:0000313" key="2">
    <source>
        <dbReference type="EMBL" id="AKM82633.1"/>
    </source>
</evidence>
<evidence type="ECO:0000256" key="1">
    <source>
        <dbReference type="SAM" id="Phobius"/>
    </source>
</evidence>
<keyword evidence="1" id="KW-0812">Transmembrane</keyword>
<gene>
    <name evidence="2" type="ORF">UT28_C0001G0856</name>
</gene>
<protein>
    <submittedName>
        <fullName evidence="2">Uncharacterized protein</fullName>
    </submittedName>
</protein>
<dbReference type="AlphaFoldDB" id="A0A0G4B5D6"/>
<accession>A0A0G4B5D6</accession>
<dbReference type="Proteomes" id="UP000035648">
    <property type="component" value="Chromosome"/>
</dbReference>
<feature type="transmembrane region" description="Helical" evidence="1">
    <location>
        <begin position="35"/>
        <end position="56"/>
    </location>
</feature>
<name>A0A0G4B5D6_9BACT</name>
<dbReference type="EMBL" id="CP011213">
    <property type="protein sequence ID" value="AKM82633.1"/>
    <property type="molecule type" value="Genomic_DNA"/>
</dbReference>
<reference evidence="2 3" key="1">
    <citation type="journal article" date="2015" name="Nature">
        <title>rRNA introns, odd ribosomes, and small enigmatic genomes across a large radiation of phyla.</title>
        <authorList>
            <person name="Brown C.T."/>
            <person name="Hug L.A."/>
            <person name="Thomas B.C."/>
            <person name="Sharon I."/>
            <person name="Castelle C.J."/>
            <person name="Singh A."/>
            <person name="Wilkins M.J."/>
            <person name="Williams K.H."/>
            <person name="Banfield J.F."/>
        </authorList>
    </citation>
    <scope>NUCLEOTIDE SEQUENCE [LARGE SCALE GENOMIC DNA]</scope>
</reference>
<proteinExistence type="predicted"/>
<dbReference type="STRING" id="1618337.UT28_C0001G0856"/>
<evidence type="ECO:0000313" key="3">
    <source>
        <dbReference type="Proteomes" id="UP000035648"/>
    </source>
</evidence>
<dbReference type="KEGG" id="bbgw:UT28_C0001G0856"/>
<keyword evidence="1" id="KW-0472">Membrane</keyword>
<organism evidence="2 3">
    <name type="scientific">Berkelbacteria bacterium GW2011_GWE1_39_12</name>
    <dbReference type="NCBI Taxonomy" id="1618337"/>
    <lineage>
        <taxon>Bacteria</taxon>
        <taxon>Candidatus Berkelbacteria</taxon>
    </lineage>
</organism>
<sequence length="119" mass="14023">MQIITTKQKLAGVLHGIIVLFAYTSFLWLDWKLIVIGVLLYYIQLKIFDGCILTYAQFGKWNYSFTAHYAGKILRKFNVDIEDKKIKRFIDILAPIFLVLAIVLQVILKYRPLVVWKIW</sequence>